<dbReference type="SMART" id="SM00367">
    <property type="entry name" value="LRR_CC"/>
    <property type="match status" value="2"/>
</dbReference>
<dbReference type="Proteomes" id="UP000594263">
    <property type="component" value="Unplaced"/>
</dbReference>
<evidence type="ECO:0000313" key="3">
    <source>
        <dbReference type="Proteomes" id="UP000594263"/>
    </source>
</evidence>
<evidence type="ECO:0000313" key="2">
    <source>
        <dbReference type="EnsemblPlants" id="Kaladp0042s0221.1.v1.1"/>
    </source>
</evidence>
<dbReference type="InterPro" id="IPR050648">
    <property type="entry name" value="F-box_LRR-repeat"/>
</dbReference>
<dbReference type="InterPro" id="IPR036047">
    <property type="entry name" value="F-box-like_dom_sf"/>
</dbReference>
<name>A0A7N0TQ10_KALFE</name>
<dbReference type="Gramene" id="Kaladp0042s0221.2.v1.1">
    <property type="protein sequence ID" value="Kaladp0042s0221.2.v1.1"/>
    <property type="gene ID" value="Kaladp0042s0221.v1.1"/>
</dbReference>
<dbReference type="AlphaFoldDB" id="A0A7N0TQ10"/>
<dbReference type="EnsemblPlants" id="Kaladp0042s0221.1.v1.1">
    <property type="protein sequence ID" value="Kaladp0042s0221.1.v1.1"/>
    <property type="gene ID" value="Kaladp0042s0221.v1.1"/>
</dbReference>
<reference evidence="2" key="1">
    <citation type="submission" date="2021-01" db="UniProtKB">
        <authorList>
            <consortium name="EnsemblPlants"/>
        </authorList>
    </citation>
    <scope>IDENTIFICATION</scope>
</reference>
<evidence type="ECO:0000259" key="1">
    <source>
        <dbReference type="Pfam" id="PF12937"/>
    </source>
</evidence>
<dbReference type="InterPro" id="IPR001810">
    <property type="entry name" value="F-box_dom"/>
</dbReference>
<accession>A0A7N0TQ10</accession>
<dbReference type="InterPro" id="IPR032675">
    <property type="entry name" value="LRR_dom_sf"/>
</dbReference>
<dbReference type="InterPro" id="IPR006553">
    <property type="entry name" value="Leu-rich_rpt_Cys-con_subtyp"/>
</dbReference>
<keyword evidence="3" id="KW-1185">Reference proteome</keyword>
<proteinExistence type="predicted"/>
<dbReference type="GO" id="GO:0005737">
    <property type="term" value="C:cytoplasm"/>
    <property type="evidence" value="ECO:0007669"/>
    <property type="project" value="TreeGrafter"/>
</dbReference>
<feature type="domain" description="F-box" evidence="1">
    <location>
        <begin position="185"/>
        <end position="219"/>
    </location>
</feature>
<protein>
    <recommendedName>
        <fullName evidence="1">F-box domain-containing protein</fullName>
    </recommendedName>
</protein>
<dbReference type="PANTHER" id="PTHR13382:SF22">
    <property type="entry name" value="F-BOX PROTEIN SKIP14"/>
    <property type="match status" value="1"/>
</dbReference>
<dbReference type="Gramene" id="Kaladp0042s0221.1.v1.1">
    <property type="protein sequence ID" value="Kaladp0042s0221.1.v1.1"/>
    <property type="gene ID" value="Kaladp0042s0221.v1.1"/>
</dbReference>
<dbReference type="EnsemblPlants" id="Kaladp0042s0221.2.v1.1">
    <property type="protein sequence ID" value="Kaladp0042s0221.2.v1.1"/>
    <property type="gene ID" value="Kaladp0042s0221.v1.1"/>
</dbReference>
<organism evidence="2 3">
    <name type="scientific">Kalanchoe fedtschenkoi</name>
    <name type="common">Lavender scallops</name>
    <name type="synonym">South American air plant</name>
    <dbReference type="NCBI Taxonomy" id="63787"/>
    <lineage>
        <taxon>Eukaryota</taxon>
        <taxon>Viridiplantae</taxon>
        <taxon>Streptophyta</taxon>
        <taxon>Embryophyta</taxon>
        <taxon>Tracheophyta</taxon>
        <taxon>Spermatophyta</taxon>
        <taxon>Magnoliopsida</taxon>
        <taxon>eudicotyledons</taxon>
        <taxon>Gunneridae</taxon>
        <taxon>Pentapetalae</taxon>
        <taxon>Saxifragales</taxon>
        <taxon>Crassulaceae</taxon>
        <taxon>Kalanchoe</taxon>
    </lineage>
</organism>
<dbReference type="Gene3D" id="3.80.10.10">
    <property type="entry name" value="Ribonuclease Inhibitor"/>
    <property type="match status" value="1"/>
</dbReference>
<sequence>MACELYPWERLSHLSESDRWGSKVDKLDLDYEYRNLKIQMTGDGANSEVRGGYNVLEVLPVDPFGMGIKSTLSDQIYAAWNSWTEDEYFGSSGDSDNLSVDDEGSYYDILPRNVEELLSYAVASICSFSNQADVASQMAYSDDGVLDALSYDDSLPENVEELINHALESTDGEGDGVHNAFFFALGYLGVKDLLSVQGVCKSLNDAVKKDSLLWRNIYIGAELSSKISDDNLLQLTSRADGTLQSLTLKRCARITDVGLARVLESNPEITRLSVPNCTRLTIEGVVSSLKNFMLVAKPGLKHLRIAGLYGVTREHIDVLKSILDSDQHTKPRPHKPVFFHTARRSLDCPDDRALDIDICPQCQESRLVYDCPGESCRSKNHTLVQCRGCQNCIPRCFMCGGCITNCHYTETFLLDNLCWDCVLRARSKDKKEETDGHGVKCMIFIHEVHCEFCSFD</sequence>
<dbReference type="SUPFAM" id="SSF81383">
    <property type="entry name" value="F-box domain"/>
    <property type="match status" value="1"/>
</dbReference>
<dbReference type="PANTHER" id="PTHR13382">
    <property type="entry name" value="MITOCHONDRIAL ATP SYNTHASE COUPLING FACTOR B"/>
    <property type="match status" value="1"/>
</dbReference>
<dbReference type="SUPFAM" id="SSF52047">
    <property type="entry name" value="RNI-like"/>
    <property type="match status" value="1"/>
</dbReference>
<dbReference type="Pfam" id="PF12937">
    <property type="entry name" value="F-box-like"/>
    <property type="match status" value="1"/>
</dbReference>